<keyword evidence="2" id="KW-0255">Endonuclease</keyword>
<dbReference type="AlphaFoldDB" id="A0A7W7W2D1"/>
<evidence type="ECO:0000313" key="2">
    <source>
        <dbReference type="EMBL" id="MBB4931872.1"/>
    </source>
</evidence>
<accession>A0A7W7W2D1</accession>
<dbReference type="RefSeq" id="WP_184578744.1">
    <property type="nucleotide sequence ID" value="NZ_JACHJT010000001.1"/>
</dbReference>
<organism evidence="2 3">
    <name type="scientific">Lipingzhangella halophila</name>
    <dbReference type="NCBI Taxonomy" id="1783352"/>
    <lineage>
        <taxon>Bacteria</taxon>
        <taxon>Bacillati</taxon>
        <taxon>Actinomycetota</taxon>
        <taxon>Actinomycetes</taxon>
        <taxon>Streptosporangiales</taxon>
        <taxon>Nocardiopsidaceae</taxon>
        <taxon>Lipingzhangella</taxon>
    </lineage>
</organism>
<gene>
    <name evidence="2" type="ORF">F4561_002692</name>
</gene>
<protein>
    <submittedName>
        <fullName evidence="2">Putative GIY-YIG superfamily endonuclease</fullName>
    </submittedName>
</protein>
<keyword evidence="2" id="KW-0378">Hydrolase</keyword>
<comment type="caution">
    <text evidence="2">The sequence shown here is derived from an EMBL/GenBank/DDBJ whole genome shotgun (WGS) entry which is preliminary data.</text>
</comment>
<evidence type="ECO:0000256" key="1">
    <source>
        <dbReference type="SAM" id="MobiDB-lite"/>
    </source>
</evidence>
<dbReference type="GO" id="GO:0004519">
    <property type="term" value="F:endonuclease activity"/>
    <property type="evidence" value="ECO:0007669"/>
    <property type="project" value="UniProtKB-KW"/>
</dbReference>
<sequence>MDNPSAGSPVFNHEATPTPAPTDVIFLDRWLAFIRGAENLPDALRFVCESMASDADENGQDCAPGHKRLIADTGLSSALVSDSLKVLRKLGVIELVSDSHPPAKGPHQYRLTAPDGFESLADERVRQGFHKEEFTLPGSRSVSFPAPDDNLFPAPKPLSETPTPKPVSAKPAPRQQSKRRKEVALPRTSRGETLLYRYYDEHDVLLYVGVSANLMARQTNHEADSTWMDFAARSTIERFTARADAESAERTAIEEHQPLFNIEHNEHPDRIRRLVDYLIERDRRDLLVPLISRG</sequence>
<name>A0A7W7W2D1_9ACTN</name>
<evidence type="ECO:0000313" key="3">
    <source>
        <dbReference type="Proteomes" id="UP000523007"/>
    </source>
</evidence>
<keyword evidence="3" id="KW-1185">Reference proteome</keyword>
<proteinExistence type="predicted"/>
<reference evidence="2 3" key="1">
    <citation type="submission" date="2020-08" db="EMBL/GenBank/DDBJ databases">
        <title>Sequencing the genomes of 1000 actinobacteria strains.</title>
        <authorList>
            <person name="Klenk H.-P."/>
        </authorList>
    </citation>
    <scope>NUCLEOTIDE SEQUENCE [LARGE SCALE GENOMIC DNA]</scope>
    <source>
        <strain evidence="2 3">DSM 102030</strain>
    </source>
</reference>
<dbReference type="Proteomes" id="UP000523007">
    <property type="component" value="Unassembled WGS sequence"/>
</dbReference>
<dbReference type="InterPro" id="IPR035901">
    <property type="entry name" value="GIY-YIG_endonuc_sf"/>
</dbReference>
<dbReference type="SUPFAM" id="SSF82771">
    <property type="entry name" value="GIY-YIG endonuclease"/>
    <property type="match status" value="1"/>
</dbReference>
<feature type="region of interest" description="Disordered" evidence="1">
    <location>
        <begin position="136"/>
        <end position="186"/>
    </location>
</feature>
<dbReference type="EMBL" id="JACHJT010000001">
    <property type="protein sequence ID" value="MBB4931872.1"/>
    <property type="molecule type" value="Genomic_DNA"/>
</dbReference>
<keyword evidence="2" id="KW-0540">Nuclease</keyword>